<keyword evidence="4" id="KW-1185">Reference proteome</keyword>
<dbReference type="EMBL" id="CAXAMN010024694">
    <property type="protein sequence ID" value="CAK9088934.1"/>
    <property type="molecule type" value="Genomic_DNA"/>
</dbReference>
<feature type="transmembrane region" description="Helical" evidence="1">
    <location>
        <begin position="33"/>
        <end position="57"/>
    </location>
</feature>
<feature type="signal peptide" evidence="2">
    <location>
        <begin position="1"/>
        <end position="23"/>
    </location>
</feature>
<evidence type="ECO:0000256" key="1">
    <source>
        <dbReference type="SAM" id="Phobius"/>
    </source>
</evidence>
<evidence type="ECO:0000313" key="4">
    <source>
        <dbReference type="Proteomes" id="UP001642484"/>
    </source>
</evidence>
<protein>
    <recommendedName>
        <fullName evidence="5">Secreted peptide</fullName>
    </recommendedName>
</protein>
<gene>
    <name evidence="3" type="ORF">CCMP2556_LOCUS42856</name>
</gene>
<keyword evidence="1" id="KW-1133">Transmembrane helix</keyword>
<feature type="chain" id="PRO_5045588226" description="Secreted peptide" evidence="2">
    <location>
        <begin position="24"/>
        <end position="108"/>
    </location>
</feature>
<keyword evidence="2" id="KW-0732">Signal</keyword>
<organism evidence="3 4">
    <name type="scientific">Durusdinium trenchii</name>
    <dbReference type="NCBI Taxonomy" id="1381693"/>
    <lineage>
        <taxon>Eukaryota</taxon>
        <taxon>Sar</taxon>
        <taxon>Alveolata</taxon>
        <taxon>Dinophyceae</taxon>
        <taxon>Suessiales</taxon>
        <taxon>Symbiodiniaceae</taxon>
        <taxon>Durusdinium</taxon>
    </lineage>
</organism>
<evidence type="ECO:0000313" key="3">
    <source>
        <dbReference type="EMBL" id="CAK9088934.1"/>
    </source>
</evidence>
<keyword evidence="1" id="KW-0812">Transmembrane</keyword>
<accession>A0ABP0QL24</accession>
<evidence type="ECO:0000256" key="2">
    <source>
        <dbReference type="SAM" id="SignalP"/>
    </source>
</evidence>
<proteinExistence type="predicted"/>
<name>A0ABP0QL24_9DINO</name>
<dbReference type="Proteomes" id="UP001642484">
    <property type="component" value="Unassembled WGS sequence"/>
</dbReference>
<evidence type="ECO:0008006" key="5">
    <source>
        <dbReference type="Google" id="ProtNLM"/>
    </source>
</evidence>
<keyword evidence="1" id="KW-0472">Membrane</keyword>
<comment type="caution">
    <text evidence="3">The sequence shown here is derived from an EMBL/GenBank/DDBJ whole genome shotgun (WGS) entry which is preliminary data.</text>
</comment>
<sequence length="108" mass="12017">MATLQKRWLLLALLLVIVVPVDAAITCVKIKRWIEYVAICCCTCASILCSILVLFFLTNKSGGDDEDPWADFNPDENATNATVRLLSPRLLSPLLSSLRRSALHFSRP</sequence>
<reference evidence="3 4" key="1">
    <citation type="submission" date="2024-02" db="EMBL/GenBank/DDBJ databases">
        <authorList>
            <person name="Chen Y."/>
            <person name="Shah S."/>
            <person name="Dougan E. K."/>
            <person name="Thang M."/>
            <person name="Chan C."/>
        </authorList>
    </citation>
    <scope>NUCLEOTIDE SEQUENCE [LARGE SCALE GENOMIC DNA]</scope>
</reference>